<dbReference type="PANTHER" id="PTHR30524">
    <property type="entry name" value="MANNITOL-1-PHOSPHATE 5-DEHYDROGENASE"/>
    <property type="match status" value="1"/>
</dbReference>
<dbReference type="Pfam" id="PF01232">
    <property type="entry name" value="Mannitol_dh"/>
    <property type="match status" value="1"/>
</dbReference>
<name>A0A840TPT2_9BACT</name>
<dbReference type="GO" id="GO:0009026">
    <property type="term" value="F:tagaturonate reductase activity"/>
    <property type="evidence" value="ECO:0007669"/>
    <property type="project" value="UniProtKB-EC"/>
</dbReference>
<evidence type="ECO:0000256" key="2">
    <source>
        <dbReference type="ARBA" id="ARBA00023027"/>
    </source>
</evidence>
<dbReference type="RefSeq" id="WP_184169466.1">
    <property type="nucleotide sequence ID" value="NZ_JACHGF010000001.1"/>
</dbReference>
<dbReference type="GO" id="GO:0019592">
    <property type="term" value="P:mannitol catabolic process"/>
    <property type="evidence" value="ECO:0007669"/>
    <property type="project" value="TreeGrafter"/>
</dbReference>
<dbReference type="InterPro" id="IPR036291">
    <property type="entry name" value="NAD(P)-bd_dom_sf"/>
</dbReference>
<evidence type="ECO:0000313" key="5">
    <source>
        <dbReference type="EMBL" id="MBB5282028.1"/>
    </source>
</evidence>
<dbReference type="GO" id="GO:0005829">
    <property type="term" value="C:cytosol"/>
    <property type="evidence" value="ECO:0007669"/>
    <property type="project" value="TreeGrafter"/>
</dbReference>
<dbReference type="Proteomes" id="UP000557307">
    <property type="component" value="Unassembled WGS sequence"/>
</dbReference>
<dbReference type="Pfam" id="PF08125">
    <property type="entry name" value="Mannitol_dh_C"/>
    <property type="match status" value="1"/>
</dbReference>
<dbReference type="NCBIfam" id="NF002969">
    <property type="entry name" value="PRK03643.1"/>
    <property type="match status" value="1"/>
</dbReference>
<sequence length="505" mass="56918">MNTPRLTPQLLAQRPELCPDHERLLALPEKVIQFGTGVLLRGLPDYFINKANQQQLFNGRVVVVKSTDRGGVDAFAEQDNVFTQCIRGIDKGSSVDQTVINTAVSRTLSARTEWSEILRCAHNPHMQVVISNTTEVGIQLTDDDLSAFPPASFPGKLTAFLYERFRSFYGSAESGLVIVPTELVPNNGTKLREIVLEQARRHELGDSFIQWLQVHNHFCSSLVDRIVPGQPNEQTLAELTAALGYQDDLLIVSEVYRLWAIEGNEHVRSVLSFAAADEGVIIEPNIDLYRELKLRLLNGTHTLAVGLCYLAGFDTVRESMENPATERFIAELMLEELAPAIPYPVDSQRAQAFGNEVLDRFRNPYIRHQLIDITVQYTAKMQMRNVPTLLQHYQRQSTVPLRFAQGFAAYLLFMKATHQEGDKYFGTRKEVPYPIRCDAAPFFYSLWQQYASDTAGLVQTVLRNVELWGTDLTQLPGFSEAIVSTITLIQERGVNEIINPVNTYL</sequence>
<dbReference type="Gene3D" id="1.10.1040.10">
    <property type="entry name" value="N-(1-d-carboxylethyl)-l-norvaline Dehydrogenase, domain 2"/>
    <property type="match status" value="1"/>
</dbReference>
<keyword evidence="6" id="KW-1185">Reference proteome</keyword>
<accession>A0A840TPT2</accession>
<keyword evidence="1 5" id="KW-0560">Oxidoreductase</keyword>
<dbReference type="InterPro" id="IPR013328">
    <property type="entry name" value="6PGD_dom2"/>
</dbReference>
<dbReference type="Gene3D" id="3.40.50.720">
    <property type="entry name" value="NAD(P)-binding Rossmann-like Domain"/>
    <property type="match status" value="1"/>
</dbReference>
<dbReference type="EMBL" id="JACHGF010000001">
    <property type="protein sequence ID" value="MBB5282028.1"/>
    <property type="molecule type" value="Genomic_DNA"/>
</dbReference>
<evidence type="ECO:0000256" key="1">
    <source>
        <dbReference type="ARBA" id="ARBA00023002"/>
    </source>
</evidence>
<feature type="domain" description="Mannitol dehydrogenase N-terminal" evidence="3">
    <location>
        <begin position="30"/>
        <end position="266"/>
    </location>
</feature>
<dbReference type="SUPFAM" id="SSF51735">
    <property type="entry name" value="NAD(P)-binding Rossmann-fold domains"/>
    <property type="match status" value="1"/>
</dbReference>
<comment type="caution">
    <text evidence="5">The sequence shown here is derived from an EMBL/GenBank/DDBJ whole genome shotgun (WGS) entry which is preliminary data.</text>
</comment>
<feature type="domain" description="Mannitol dehydrogenase C-terminal" evidence="4">
    <location>
        <begin position="285"/>
        <end position="486"/>
    </location>
</feature>
<gene>
    <name evidence="5" type="ORF">HNQ92_000149</name>
</gene>
<dbReference type="SUPFAM" id="SSF48179">
    <property type="entry name" value="6-phosphogluconate dehydrogenase C-terminal domain-like"/>
    <property type="match status" value="1"/>
</dbReference>
<protein>
    <submittedName>
        <fullName evidence="5">Tagaturonate reductase</fullName>
        <ecNumber evidence="5">1.1.1.58</ecNumber>
    </submittedName>
</protein>
<dbReference type="PANTHER" id="PTHR30524:SF0">
    <property type="entry name" value="ALTRONATE OXIDOREDUCTASE-RELATED"/>
    <property type="match status" value="1"/>
</dbReference>
<dbReference type="InterPro" id="IPR013118">
    <property type="entry name" value="Mannitol_DH_C"/>
</dbReference>
<evidence type="ECO:0000259" key="3">
    <source>
        <dbReference type="Pfam" id="PF01232"/>
    </source>
</evidence>
<dbReference type="GO" id="GO:0008926">
    <property type="term" value="F:mannitol-1-phosphate 5-dehydrogenase activity"/>
    <property type="evidence" value="ECO:0007669"/>
    <property type="project" value="TreeGrafter"/>
</dbReference>
<evidence type="ECO:0000259" key="4">
    <source>
        <dbReference type="Pfam" id="PF08125"/>
    </source>
</evidence>
<organism evidence="5 6">
    <name type="scientific">Rhabdobacter roseus</name>
    <dbReference type="NCBI Taxonomy" id="1655419"/>
    <lineage>
        <taxon>Bacteria</taxon>
        <taxon>Pseudomonadati</taxon>
        <taxon>Bacteroidota</taxon>
        <taxon>Cytophagia</taxon>
        <taxon>Cytophagales</taxon>
        <taxon>Cytophagaceae</taxon>
        <taxon>Rhabdobacter</taxon>
    </lineage>
</organism>
<keyword evidence="2" id="KW-0520">NAD</keyword>
<dbReference type="EC" id="1.1.1.58" evidence="5"/>
<dbReference type="InterPro" id="IPR008927">
    <property type="entry name" value="6-PGluconate_DH-like_C_sf"/>
</dbReference>
<dbReference type="AlphaFoldDB" id="A0A840TPT2"/>
<proteinExistence type="predicted"/>
<dbReference type="InterPro" id="IPR013131">
    <property type="entry name" value="Mannitol_DH_N"/>
</dbReference>
<evidence type="ECO:0000313" key="6">
    <source>
        <dbReference type="Proteomes" id="UP000557307"/>
    </source>
</evidence>
<reference evidence="5 6" key="1">
    <citation type="submission" date="2020-08" db="EMBL/GenBank/DDBJ databases">
        <title>Genomic Encyclopedia of Type Strains, Phase IV (KMG-IV): sequencing the most valuable type-strain genomes for metagenomic binning, comparative biology and taxonomic classification.</title>
        <authorList>
            <person name="Goeker M."/>
        </authorList>
    </citation>
    <scope>NUCLEOTIDE SEQUENCE [LARGE SCALE GENOMIC DNA]</scope>
    <source>
        <strain evidence="5 6">DSM 105074</strain>
    </source>
</reference>